<feature type="transmembrane region" description="Helical" evidence="7">
    <location>
        <begin position="33"/>
        <end position="51"/>
    </location>
</feature>
<keyword evidence="7" id="KW-1006">Bacterial flagellum protein export</keyword>
<dbReference type="Pfam" id="PF00771">
    <property type="entry name" value="FHIPEP"/>
    <property type="match status" value="1"/>
</dbReference>
<keyword evidence="8" id="KW-0282">Flagellum</keyword>
<evidence type="ECO:0000256" key="3">
    <source>
        <dbReference type="ARBA" id="ARBA00022475"/>
    </source>
</evidence>
<dbReference type="Gene3D" id="3.40.50.12790">
    <property type="entry name" value="FHIPEP family, domain 4"/>
    <property type="match status" value="1"/>
</dbReference>
<gene>
    <name evidence="7 8" type="primary">flhA</name>
    <name evidence="8" type="ORF">FNB15_04350</name>
</gene>
<dbReference type="InterPro" id="IPR042193">
    <property type="entry name" value="FHIPEP_3"/>
</dbReference>
<sequence>MAENLPADVPAASGGGAGGGMFSRLRIGQHGDIMLAIGIMAILSVLILPMPTWLLDVALALSITASVLVMMTCLFVTRPLEFSSFPTVLLITTMLRLSLNLASTRLILGHGHEGTDAAGHVIEAFGQFIMGGNLVIGIIVFAILVIVNFVVITKGSGRIAEVSARFTLDAMPGKQMAIDADLSSGLIDEATARVRRKELEDESGFFGSMDGASKFVRGDAVAGLLITFINLIGGILIGVIQNGMPFSAALNTYSILSVGDGLVAQIPALIISVAAGIMVSKGGVTGTTDKALSRQLSSVKGLGMSALLSAAFALIPGMPFIPFMILALMTGGLAYLAWKQEQKVIADAFVPPAAAPAPISPLDEPVTNALVMDDLRLELGFSLLPLINDARGYRLTDQIKALRRQIAIDMGFIMPSVRILDNMQLPGTTYVIRVKEVEAARGEVRPNLLLTMDPRGERIALAGEETIEPTFGLPAMWVDESMRDEAMFRGYTVVDPGTVITTHLTEVVKDNMSDLLSFAETQKLIDELKKTNEKLVTEVIPTRTNVNGVQRVLQNLLSERISIRDLSTILEAIAEASGYTQSITQITEHVRSRLARQISNANVSPDGFIPLVTLSPQWEQNFAEALVGQGEDRQLSMQPSRLQEFITQVRQTFERLAAEGHMPVLLTSPTARPYVRSIIERFRPATVVMSQQEIHPKAKLRTIAQI</sequence>
<feature type="transmembrane region" description="Helical" evidence="7">
    <location>
        <begin position="262"/>
        <end position="284"/>
    </location>
</feature>
<comment type="subcellular location">
    <subcellularLocation>
        <location evidence="1 7">Cell membrane</location>
        <topology evidence="1 7">Multi-pass membrane protein</topology>
    </subcellularLocation>
</comment>
<evidence type="ECO:0000313" key="8">
    <source>
        <dbReference type="EMBL" id="QDO96552.1"/>
    </source>
</evidence>
<name>A0A516GYI4_9PROT</name>
<comment type="similarity">
    <text evidence="2 7">Belongs to the FHIPEP (flagella/HR/invasion proteins export pore) family.</text>
</comment>
<proteinExistence type="inferred from homology"/>
<keyword evidence="8" id="KW-0969">Cilium</keyword>
<keyword evidence="5 7" id="KW-1133">Transmembrane helix</keyword>
<comment type="caution">
    <text evidence="7">Lacks conserved residue(s) required for the propagation of feature annotation.</text>
</comment>
<dbReference type="EMBL" id="CP041636">
    <property type="protein sequence ID" value="QDO96552.1"/>
    <property type="molecule type" value="Genomic_DNA"/>
</dbReference>
<dbReference type="InterPro" id="IPR001712">
    <property type="entry name" value="T3SS_FHIPEP"/>
</dbReference>
<keyword evidence="6 7" id="KW-0472">Membrane</keyword>
<organism evidence="8 9">
    <name type="scientific">Ferrovibrio terrae</name>
    <dbReference type="NCBI Taxonomy" id="2594003"/>
    <lineage>
        <taxon>Bacteria</taxon>
        <taxon>Pseudomonadati</taxon>
        <taxon>Pseudomonadota</taxon>
        <taxon>Alphaproteobacteria</taxon>
        <taxon>Rhodospirillales</taxon>
        <taxon>Rhodospirillaceae</taxon>
        <taxon>Ferrovibrio</taxon>
    </lineage>
</organism>
<keyword evidence="7" id="KW-1005">Bacterial flagellum biogenesis</keyword>
<keyword evidence="3 7" id="KW-1003">Cell membrane</keyword>
<feature type="transmembrane region" description="Helical" evidence="7">
    <location>
        <begin position="57"/>
        <end position="76"/>
    </location>
</feature>
<dbReference type="GO" id="GO:0044780">
    <property type="term" value="P:bacterial-type flagellum assembly"/>
    <property type="evidence" value="ECO:0007669"/>
    <property type="project" value="InterPro"/>
</dbReference>
<dbReference type="InterPro" id="IPR025505">
    <property type="entry name" value="FHIPEP_CS"/>
</dbReference>
<dbReference type="PROSITE" id="PS00994">
    <property type="entry name" value="FHIPEP"/>
    <property type="match status" value="1"/>
</dbReference>
<dbReference type="GO" id="GO:0005886">
    <property type="term" value="C:plasma membrane"/>
    <property type="evidence" value="ECO:0007669"/>
    <property type="project" value="UniProtKB-SubCell"/>
</dbReference>
<dbReference type="InterPro" id="IPR006301">
    <property type="entry name" value="FlhA"/>
</dbReference>
<keyword evidence="9" id="KW-1185">Reference proteome</keyword>
<dbReference type="InterPro" id="IPR042194">
    <property type="entry name" value="FHIPEP_1"/>
</dbReference>
<evidence type="ECO:0000256" key="2">
    <source>
        <dbReference type="ARBA" id="ARBA00008835"/>
    </source>
</evidence>
<dbReference type="InterPro" id="IPR042196">
    <property type="entry name" value="FHIPEP_4"/>
</dbReference>
<reference evidence="8 9" key="1">
    <citation type="submission" date="2019-07" db="EMBL/GenBank/DDBJ databases">
        <title>Genome sequencing for Ferrovibrio sp. K5.</title>
        <authorList>
            <person name="Park S.-J."/>
        </authorList>
    </citation>
    <scope>NUCLEOTIDE SEQUENCE [LARGE SCALE GENOMIC DNA]</scope>
    <source>
        <strain evidence="8 9">K5</strain>
    </source>
</reference>
<evidence type="ECO:0000256" key="4">
    <source>
        <dbReference type="ARBA" id="ARBA00022692"/>
    </source>
</evidence>
<dbReference type="PANTHER" id="PTHR30161">
    <property type="entry name" value="FLAGELLAR EXPORT PROTEIN, MEMBRANE FLHA SUBUNIT-RELATED"/>
    <property type="match status" value="1"/>
</dbReference>
<dbReference type="KEGG" id="fer:FNB15_04350"/>
<dbReference type="PANTHER" id="PTHR30161:SF1">
    <property type="entry name" value="FLAGELLAR BIOSYNTHESIS PROTEIN FLHA-RELATED"/>
    <property type="match status" value="1"/>
</dbReference>
<feature type="transmembrane region" description="Helical" evidence="7">
    <location>
        <begin position="128"/>
        <end position="151"/>
    </location>
</feature>
<keyword evidence="8" id="KW-0966">Cell projection</keyword>
<dbReference type="GO" id="GO:0009306">
    <property type="term" value="P:protein secretion"/>
    <property type="evidence" value="ECO:0007669"/>
    <property type="project" value="InterPro"/>
</dbReference>
<dbReference type="OrthoDB" id="9759185at2"/>
<dbReference type="Gene3D" id="3.40.30.60">
    <property type="entry name" value="FHIPEP family, domain 1"/>
    <property type="match status" value="1"/>
</dbReference>
<dbReference type="AlphaFoldDB" id="A0A516GYI4"/>
<keyword evidence="4 7" id="KW-0812">Transmembrane</keyword>
<evidence type="ECO:0000256" key="1">
    <source>
        <dbReference type="ARBA" id="ARBA00004651"/>
    </source>
</evidence>
<evidence type="ECO:0000256" key="7">
    <source>
        <dbReference type="RuleBase" id="RU364093"/>
    </source>
</evidence>
<dbReference type="NCBIfam" id="TIGR01398">
    <property type="entry name" value="FlhA"/>
    <property type="match status" value="1"/>
</dbReference>
<accession>A0A516GYI4</accession>
<protein>
    <recommendedName>
        <fullName evidence="7">Flagellar biosynthesis protein FlhA</fullName>
    </recommendedName>
</protein>
<dbReference type="Proteomes" id="UP000317496">
    <property type="component" value="Chromosome"/>
</dbReference>
<keyword evidence="7" id="KW-0813">Transport</keyword>
<comment type="function">
    <text evidence="7">Required for formation of the rod structure of the flagellar apparatus. Together with FliI and FliH, may constitute the export apparatus of flagellin.</text>
</comment>
<evidence type="ECO:0000256" key="5">
    <source>
        <dbReference type="ARBA" id="ARBA00022989"/>
    </source>
</evidence>
<feature type="transmembrane region" description="Helical" evidence="7">
    <location>
        <begin position="221"/>
        <end position="242"/>
    </location>
</feature>
<dbReference type="PRINTS" id="PR00949">
    <property type="entry name" value="TYPE3IMAPROT"/>
</dbReference>
<dbReference type="PIRSF" id="PIRSF005419">
    <property type="entry name" value="FlhA"/>
    <property type="match status" value="1"/>
</dbReference>
<evidence type="ECO:0000313" key="9">
    <source>
        <dbReference type="Proteomes" id="UP000317496"/>
    </source>
</evidence>
<evidence type="ECO:0000256" key="6">
    <source>
        <dbReference type="ARBA" id="ARBA00023136"/>
    </source>
</evidence>
<keyword evidence="7" id="KW-0653">Protein transport</keyword>
<dbReference type="RefSeq" id="WP_144067533.1">
    <property type="nucleotide sequence ID" value="NZ_CP041636.1"/>
</dbReference>
<dbReference type="Gene3D" id="1.10.8.540">
    <property type="entry name" value="FHIPEP family, domain 3"/>
    <property type="match status" value="1"/>
</dbReference>